<dbReference type="InterPro" id="IPR029071">
    <property type="entry name" value="Ubiquitin-like_domsf"/>
</dbReference>
<dbReference type="InterPro" id="IPR036241">
    <property type="entry name" value="NSFL1C_SEP_dom_sf"/>
</dbReference>
<dbReference type="PROSITE" id="PS51213">
    <property type="entry name" value="ELK"/>
    <property type="match status" value="1"/>
</dbReference>
<dbReference type="Proteomes" id="UP000243459">
    <property type="component" value="Chromosome 5"/>
</dbReference>
<dbReference type="SMART" id="SM00553">
    <property type="entry name" value="SEP"/>
    <property type="match status" value="1"/>
</dbReference>
<evidence type="ECO:0000256" key="6">
    <source>
        <dbReference type="PROSITE-ProRule" id="PRU00559"/>
    </source>
</evidence>
<feature type="region of interest" description="Disordered" evidence="7">
    <location>
        <begin position="80"/>
        <end position="113"/>
    </location>
</feature>
<feature type="domain" description="UBX" evidence="8">
    <location>
        <begin position="223"/>
        <end position="275"/>
    </location>
</feature>
<dbReference type="SUPFAM" id="SSF54236">
    <property type="entry name" value="Ubiquitin-like"/>
    <property type="match status" value="1"/>
</dbReference>
<dbReference type="PANTHER" id="PTHR23333">
    <property type="entry name" value="UBX DOMAIN CONTAINING PROTEIN"/>
    <property type="match status" value="1"/>
</dbReference>
<keyword evidence="4 5" id="KW-0539">Nucleus</keyword>
<dbReference type="PROSITE" id="PS51399">
    <property type="entry name" value="SEP"/>
    <property type="match status" value="1"/>
</dbReference>
<dbReference type="InterPro" id="IPR005539">
    <property type="entry name" value="ELK_dom"/>
</dbReference>
<dbReference type="GO" id="GO:0043161">
    <property type="term" value="P:proteasome-mediated ubiquitin-dependent protein catabolic process"/>
    <property type="evidence" value="ECO:0007669"/>
    <property type="project" value="TreeGrafter"/>
</dbReference>
<accession>A0A5P1F0B6</accession>
<proteinExistence type="inferred from homology"/>
<dbReference type="InterPro" id="IPR012989">
    <property type="entry name" value="SEP_domain"/>
</dbReference>
<name>A0A5P1F0B6_ASPOF</name>
<dbReference type="InterPro" id="IPR009057">
    <property type="entry name" value="Homeodomain-like_sf"/>
</dbReference>
<dbReference type="Gene3D" id="3.10.20.90">
    <property type="entry name" value="Phosphatidylinositol 3-kinase Catalytic Subunit, Chain A, domain 1"/>
    <property type="match status" value="1"/>
</dbReference>
<dbReference type="SMART" id="SM00389">
    <property type="entry name" value="HOX"/>
    <property type="match status" value="1"/>
</dbReference>
<dbReference type="InterPro" id="IPR017970">
    <property type="entry name" value="Homeobox_CS"/>
</dbReference>
<evidence type="ECO:0000256" key="1">
    <source>
        <dbReference type="ARBA" id="ARBA00004123"/>
    </source>
</evidence>
<feature type="region of interest" description="Disordered" evidence="7">
    <location>
        <begin position="1"/>
        <end position="67"/>
    </location>
</feature>
<dbReference type="GO" id="GO:0000981">
    <property type="term" value="F:DNA-binding transcription factor activity, RNA polymerase II-specific"/>
    <property type="evidence" value="ECO:0007669"/>
    <property type="project" value="InterPro"/>
</dbReference>
<evidence type="ECO:0000256" key="5">
    <source>
        <dbReference type="PROSITE-ProRule" id="PRU00108"/>
    </source>
</evidence>
<dbReference type="InterPro" id="IPR001012">
    <property type="entry name" value="UBX_dom"/>
</dbReference>
<dbReference type="GO" id="GO:0005634">
    <property type="term" value="C:nucleus"/>
    <property type="evidence" value="ECO:0007669"/>
    <property type="project" value="UniProtKB-SubCell"/>
</dbReference>
<dbReference type="SMART" id="SM01256">
    <property type="entry name" value="KNOX2"/>
    <property type="match status" value="1"/>
</dbReference>
<dbReference type="Pfam" id="PF03790">
    <property type="entry name" value="KNOX1"/>
    <property type="match status" value="1"/>
</dbReference>
<evidence type="ECO:0000256" key="7">
    <source>
        <dbReference type="SAM" id="MobiDB-lite"/>
    </source>
</evidence>
<dbReference type="InterPro" id="IPR005540">
    <property type="entry name" value="KNOX1"/>
</dbReference>
<feature type="compositionally biased region" description="Low complexity" evidence="7">
    <location>
        <begin position="88"/>
        <end position="100"/>
    </location>
</feature>
<evidence type="ECO:0000256" key="3">
    <source>
        <dbReference type="ARBA" id="ARBA00023155"/>
    </source>
</evidence>
<dbReference type="PROSITE" id="PS50071">
    <property type="entry name" value="HOMEOBOX_2"/>
    <property type="match status" value="1"/>
</dbReference>
<dbReference type="InterPro" id="IPR005541">
    <property type="entry name" value="KNOX2"/>
</dbReference>
<comment type="similarity">
    <text evidence="6">Belongs to the TALE/KNOX homeobox family.</text>
</comment>
<dbReference type="AlphaFoldDB" id="A0A5P1F0B6"/>
<keyword evidence="2 5" id="KW-0238">DNA-binding</keyword>
<evidence type="ECO:0000259" key="10">
    <source>
        <dbReference type="PROSITE" id="PS51213"/>
    </source>
</evidence>
<dbReference type="GO" id="GO:0005829">
    <property type="term" value="C:cytosol"/>
    <property type="evidence" value="ECO:0007669"/>
    <property type="project" value="TreeGrafter"/>
</dbReference>
<feature type="domain" description="ELK" evidence="10">
    <location>
        <begin position="472"/>
        <end position="492"/>
    </location>
</feature>
<dbReference type="GO" id="GO:0000045">
    <property type="term" value="P:autophagosome assembly"/>
    <property type="evidence" value="ECO:0007669"/>
    <property type="project" value="TreeGrafter"/>
</dbReference>
<dbReference type="PROSITE" id="PS50033">
    <property type="entry name" value="UBX"/>
    <property type="match status" value="1"/>
</dbReference>
<dbReference type="FunFam" id="1.10.10.60:FF:000076">
    <property type="entry name" value="Homeobox protein knotted-1-like 2"/>
    <property type="match status" value="1"/>
</dbReference>
<keyword evidence="3 5" id="KW-0371">Homeobox</keyword>
<dbReference type="Pfam" id="PF05920">
    <property type="entry name" value="Homeobox_KN"/>
    <property type="match status" value="1"/>
</dbReference>
<dbReference type="InterPro" id="IPR001356">
    <property type="entry name" value="HD"/>
</dbReference>
<evidence type="ECO:0008006" key="14">
    <source>
        <dbReference type="Google" id="ProtNLM"/>
    </source>
</evidence>
<organism evidence="12 13">
    <name type="scientific">Asparagus officinalis</name>
    <name type="common">Garden asparagus</name>
    <dbReference type="NCBI Taxonomy" id="4686"/>
    <lineage>
        <taxon>Eukaryota</taxon>
        <taxon>Viridiplantae</taxon>
        <taxon>Streptophyta</taxon>
        <taxon>Embryophyta</taxon>
        <taxon>Tracheophyta</taxon>
        <taxon>Spermatophyta</taxon>
        <taxon>Magnoliopsida</taxon>
        <taxon>Liliopsida</taxon>
        <taxon>Asparagales</taxon>
        <taxon>Asparagaceae</taxon>
        <taxon>Asparagoideae</taxon>
        <taxon>Asparagus</taxon>
    </lineage>
</organism>
<dbReference type="InterPro" id="IPR008422">
    <property type="entry name" value="KN_HD"/>
</dbReference>
<evidence type="ECO:0000259" key="9">
    <source>
        <dbReference type="PROSITE" id="PS50071"/>
    </source>
</evidence>
<dbReference type="SUPFAM" id="SSF46689">
    <property type="entry name" value="Homeodomain-like"/>
    <property type="match status" value="1"/>
</dbReference>
<gene>
    <name evidence="12" type="ORF">A4U43_C05F31790</name>
</gene>
<dbReference type="GO" id="GO:0031468">
    <property type="term" value="P:nuclear membrane reassembly"/>
    <property type="evidence" value="ECO:0007669"/>
    <property type="project" value="TreeGrafter"/>
</dbReference>
<dbReference type="SMART" id="SM01255">
    <property type="entry name" value="KNOX1"/>
    <property type="match status" value="1"/>
</dbReference>
<dbReference type="CDD" id="cd00086">
    <property type="entry name" value="homeodomain"/>
    <property type="match status" value="1"/>
</dbReference>
<reference evidence="13" key="1">
    <citation type="journal article" date="2017" name="Nat. Commun.">
        <title>The asparagus genome sheds light on the origin and evolution of a young Y chromosome.</title>
        <authorList>
            <person name="Harkess A."/>
            <person name="Zhou J."/>
            <person name="Xu C."/>
            <person name="Bowers J.E."/>
            <person name="Van der Hulst R."/>
            <person name="Ayyampalayam S."/>
            <person name="Mercati F."/>
            <person name="Riccardi P."/>
            <person name="McKain M.R."/>
            <person name="Kakrana A."/>
            <person name="Tang H."/>
            <person name="Ray J."/>
            <person name="Groenendijk J."/>
            <person name="Arikit S."/>
            <person name="Mathioni S.M."/>
            <person name="Nakano M."/>
            <person name="Shan H."/>
            <person name="Telgmann-Rauber A."/>
            <person name="Kanno A."/>
            <person name="Yue Z."/>
            <person name="Chen H."/>
            <person name="Li W."/>
            <person name="Chen Y."/>
            <person name="Xu X."/>
            <person name="Zhang Y."/>
            <person name="Luo S."/>
            <person name="Chen H."/>
            <person name="Gao J."/>
            <person name="Mao Z."/>
            <person name="Pires J.C."/>
            <person name="Luo M."/>
            <person name="Kudrna D."/>
            <person name="Wing R.A."/>
            <person name="Meyers B.C."/>
            <person name="Yi K."/>
            <person name="Kong H."/>
            <person name="Lavrijsen P."/>
            <person name="Sunseri F."/>
            <person name="Falavigna A."/>
            <person name="Ye Y."/>
            <person name="Leebens-Mack J.H."/>
            <person name="Chen G."/>
        </authorList>
    </citation>
    <scope>NUCLEOTIDE SEQUENCE [LARGE SCALE GENOMIC DNA]</scope>
    <source>
        <strain evidence="13">cv. DH0086</strain>
    </source>
</reference>
<dbReference type="EMBL" id="CM007385">
    <property type="protein sequence ID" value="ONK70249.1"/>
    <property type="molecule type" value="Genomic_DNA"/>
</dbReference>
<dbReference type="PANTHER" id="PTHR23333:SF20">
    <property type="entry name" value="NSFL1 COFACTOR P47"/>
    <property type="match status" value="1"/>
</dbReference>
<evidence type="ECO:0000313" key="13">
    <source>
        <dbReference type="Proteomes" id="UP000243459"/>
    </source>
</evidence>
<feature type="domain" description="SEP" evidence="11">
    <location>
        <begin position="116"/>
        <end position="180"/>
    </location>
</feature>
<dbReference type="GO" id="GO:0003677">
    <property type="term" value="F:DNA binding"/>
    <property type="evidence" value="ECO:0007669"/>
    <property type="project" value="UniProtKB-UniRule"/>
</dbReference>
<dbReference type="GO" id="GO:0043130">
    <property type="term" value="F:ubiquitin binding"/>
    <property type="evidence" value="ECO:0007669"/>
    <property type="project" value="TreeGrafter"/>
</dbReference>
<dbReference type="GO" id="GO:0061025">
    <property type="term" value="P:membrane fusion"/>
    <property type="evidence" value="ECO:0007669"/>
    <property type="project" value="TreeGrafter"/>
</dbReference>
<feature type="DNA-binding region" description="Homeobox; TALE-type" evidence="5">
    <location>
        <begin position="493"/>
        <end position="556"/>
    </location>
</feature>
<dbReference type="SMART" id="SM01188">
    <property type="entry name" value="ELK"/>
    <property type="match status" value="1"/>
</dbReference>
<dbReference type="GO" id="GO:0007030">
    <property type="term" value="P:Golgi organization"/>
    <property type="evidence" value="ECO:0007669"/>
    <property type="project" value="TreeGrafter"/>
</dbReference>
<evidence type="ECO:0000256" key="2">
    <source>
        <dbReference type="ARBA" id="ARBA00023125"/>
    </source>
</evidence>
<dbReference type="Gene3D" id="1.10.10.60">
    <property type="entry name" value="Homeodomain-like"/>
    <property type="match status" value="1"/>
</dbReference>
<dbReference type="Pfam" id="PF08059">
    <property type="entry name" value="SEP"/>
    <property type="match status" value="1"/>
</dbReference>
<dbReference type="Pfam" id="PF03791">
    <property type="entry name" value="KNOX2"/>
    <property type="match status" value="1"/>
</dbReference>
<dbReference type="Pfam" id="PF00789">
    <property type="entry name" value="UBX"/>
    <property type="match status" value="1"/>
</dbReference>
<comment type="subcellular location">
    <subcellularLocation>
        <location evidence="1 5">Nucleus</location>
    </subcellularLocation>
</comment>
<dbReference type="Gramene" id="ONK70249">
    <property type="protein sequence ID" value="ONK70249"/>
    <property type="gene ID" value="A4U43_C05F31790"/>
</dbReference>
<dbReference type="Pfam" id="PF03789">
    <property type="entry name" value="ELK"/>
    <property type="match status" value="1"/>
</dbReference>
<evidence type="ECO:0000259" key="8">
    <source>
        <dbReference type="PROSITE" id="PS50033"/>
    </source>
</evidence>
<dbReference type="SUPFAM" id="SSF102848">
    <property type="entry name" value="NSFL1 (p97 ATPase) cofactor p47, SEP domain"/>
    <property type="match status" value="1"/>
</dbReference>
<evidence type="ECO:0000313" key="12">
    <source>
        <dbReference type="EMBL" id="ONK70249.1"/>
    </source>
</evidence>
<feature type="domain" description="Homeobox" evidence="9">
    <location>
        <begin position="492"/>
        <end position="555"/>
    </location>
</feature>
<dbReference type="PROSITE" id="PS00027">
    <property type="entry name" value="HOMEOBOX_1"/>
    <property type="match status" value="1"/>
</dbReference>
<evidence type="ECO:0000256" key="4">
    <source>
        <dbReference type="ARBA" id="ARBA00023242"/>
    </source>
</evidence>
<protein>
    <recommendedName>
        <fullName evidence="14">Homeobox domain-containing protein</fullName>
    </recommendedName>
</protein>
<sequence length="592" mass="65650">MSSREDKKKKAMTGSSSGRGGIRTLADLNRRPDAGSDSDSDGPQEYYTGGEKSGMLVQDPTKGGNNVDALFDRARQMGAMQGPFEPHTSSSSRSFTGTGRLLSGETVPAAPQPPDNVIHNIYFWRNGFTVGDGPLRRFDDPANESFLESIKKQECPKELEPEDRRSTVHVNLIRREENCPEPVRHLSPFQGVGRTLGGESSFTEPINQEPDTVAAAAPVVADDSRPTTSIQLRLADGSRTVARFNTDHTVGDIRAFIDNHAASSGRAAPPSYTLNFRLNRIVSLRESTWEKTSTIKGGISHLLPPPPLLLPPPSTHQANNNGEDFDSSLIKAKIMSHPHYPKLLSAYINCQKVGAPPEVVARLEEACSSSLMIGRAASSSSSASVEGDPALDQFMEAYCEMLTKYEQELSKPFKEAMLFLSRIDAQFKSLSLSSSSTSSLNPVCGDMERNASSDEDVDVCENYVDPHAEDRELKGQLLRKYSGYLGSLKQEFMKKRKKGKLPKEARQQLLDWWNRHYKWPYPSESQKLALAESTGLDQKQINNWFINQRKRHWKPSEEIQTYVVMGDASHPHYFLDNGFGNAYQLDVPPALL</sequence>
<dbReference type="Gene3D" id="3.30.420.210">
    <property type="entry name" value="SEP domain"/>
    <property type="match status" value="1"/>
</dbReference>
<evidence type="ECO:0000259" key="11">
    <source>
        <dbReference type="PROSITE" id="PS51399"/>
    </source>
</evidence>
<dbReference type="FunFam" id="3.30.420.210:FF:000005">
    <property type="entry name" value="Plant UBX domain-containing protein 4"/>
    <property type="match status" value="1"/>
</dbReference>
<keyword evidence="13" id="KW-1185">Reference proteome</keyword>